<protein>
    <recommendedName>
        <fullName evidence="5">ATP-dependent RNA helicase</fullName>
        <ecNumber evidence="5">3.6.4.13</ecNumber>
    </recommendedName>
</protein>
<proteinExistence type="inferred from homology"/>
<evidence type="ECO:0000256" key="2">
    <source>
        <dbReference type="ARBA" id="ARBA00022801"/>
    </source>
</evidence>
<dbReference type="Pfam" id="PF00271">
    <property type="entry name" value="Helicase_C"/>
    <property type="match status" value="1"/>
</dbReference>
<organism evidence="8 9">
    <name type="scientific">Elysia chlorotica</name>
    <name type="common">Eastern emerald elysia</name>
    <name type="synonym">Sea slug</name>
    <dbReference type="NCBI Taxonomy" id="188477"/>
    <lineage>
        <taxon>Eukaryota</taxon>
        <taxon>Metazoa</taxon>
        <taxon>Spiralia</taxon>
        <taxon>Lophotrochozoa</taxon>
        <taxon>Mollusca</taxon>
        <taxon>Gastropoda</taxon>
        <taxon>Heterobranchia</taxon>
        <taxon>Euthyneura</taxon>
        <taxon>Panpulmonata</taxon>
        <taxon>Sacoglossa</taxon>
        <taxon>Placobranchoidea</taxon>
        <taxon>Plakobranchidae</taxon>
        <taxon>Elysia</taxon>
    </lineage>
</organism>
<dbReference type="CDD" id="cd18787">
    <property type="entry name" value="SF2_C_DEAD"/>
    <property type="match status" value="1"/>
</dbReference>
<reference evidence="8 9" key="1">
    <citation type="submission" date="2019-01" db="EMBL/GenBank/DDBJ databases">
        <title>A draft genome assembly of the solar-powered sea slug Elysia chlorotica.</title>
        <authorList>
            <person name="Cai H."/>
            <person name="Li Q."/>
            <person name="Fang X."/>
            <person name="Li J."/>
            <person name="Curtis N.E."/>
            <person name="Altenburger A."/>
            <person name="Shibata T."/>
            <person name="Feng M."/>
            <person name="Maeda T."/>
            <person name="Schwartz J.A."/>
            <person name="Shigenobu S."/>
            <person name="Lundholm N."/>
            <person name="Nishiyama T."/>
            <person name="Yang H."/>
            <person name="Hasebe M."/>
            <person name="Li S."/>
            <person name="Pierce S.K."/>
            <person name="Wang J."/>
        </authorList>
    </citation>
    <scope>NUCLEOTIDE SEQUENCE [LARGE SCALE GENOMIC DNA]</scope>
    <source>
        <strain evidence="8">EC2010</strain>
        <tissue evidence="8">Whole organism of an adult</tissue>
    </source>
</reference>
<dbReference type="InterPro" id="IPR027417">
    <property type="entry name" value="P-loop_NTPase"/>
</dbReference>
<keyword evidence="9" id="KW-1185">Reference proteome</keyword>
<accession>A0A433T9V7</accession>
<feature type="compositionally biased region" description="Polar residues" evidence="6">
    <location>
        <begin position="1"/>
        <end position="14"/>
    </location>
</feature>
<evidence type="ECO:0000259" key="7">
    <source>
        <dbReference type="PROSITE" id="PS51194"/>
    </source>
</evidence>
<gene>
    <name evidence="8" type="ORF">EGW08_013853</name>
</gene>
<dbReference type="Proteomes" id="UP000271974">
    <property type="component" value="Unassembled WGS sequence"/>
</dbReference>
<keyword evidence="3 5" id="KW-0067">ATP-binding</keyword>
<evidence type="ECO:0000256" key="4">
    <source>
        <dbReference type="ARBA" id="ARBA00022884"/>
    </source>
</evidence>
<dbReference type="Gene3D" id="3.40.50.300">
    <property type="entry name" value="P-loop containing nucleotide triphosphate hydrolases"/>
    <property type="match status" value="1"/>
</dbReference>
<dbReference type="GO" id="GO:0016787">
    <property type="term" value="F:hydrolase activity"/>
    <property type="evidence" value="ECO:0007669"/>
    <property type="project" value="UniProtKB-KW"/>
</dbReference>
<feature type="compositionally biased region" description="Acidic residues" evidence="6">
    <location>
        <begin position="126"/>
        <end position="152"/>
    </location>
</feature>
<dbReference type="InterPro" id="IPR001650">
    <property type="entry name" value="Helicase_C-like"/>
</dbReference>
<evidence type="ECO:0000256" key="6">
    <source>
        <dbReference type="SAM" id="MobiDB-lite"/>
    </source>
</evidence>
<feature type="region of interest" description="Disordered" evidence="6">
    <location>
        <begin position="125"/>
        <end position="154"/>
    </location>
</feature>
<evidence type="ECO:0000256" key="3">
    <source>
        <dbReference type="ARBA" id="ARBA00022840"/>
    </source>
</evidence>
<comment type="function">
    <text evidence="5">RNA helicase.</text>
</comment>
<dbReference type="AlphaFoldDB" id="A0A433T9V7"/>
<dbReference type="OrthoDB" id="422663at2759"/>
<dbReference type="PANTHER" id="PTHR24031">
    <property type="entry name" value="RNA HELICASE"/>
    <property type="match status" value="1"/>
</dbReference>
<feature type="non-terminal residue" evidence="8">
    <location>
        <position position="1"/>
    </location>
</feature>
<name>A0A433T9V7_ELYCH</name>
<feature type="region of interest" description="Disordered" evidence="6">
    <location>
        <begin position="1"/>
        <end position="50"/>
    </location>
</feature>
<comment type="catalytic activity">
    <reaction evidence="5">
        <text>ATP + H2O = ADP + phosphate + H(+)</text>
        <dbReference type="Rhea" id="RHEA:13065"/>
        <dbReference type="ChEBI" id="CHEBI:15377"/>
        <dbReference type="ChEBI" id="CHEBI:15378"/>
        <dbReference type="ChEBI" id="CHEBI:30616"/>
        <dbReference type="ChEBI" id="CHEBI:43474"/>
        <dbReference type="ChEBI" id="CHEBI:456216"/>
        <dbReference type="EC" id="3.6.4.13"/>
    </reaction>
</comment>
<comment type="domain">
    <text evidence="5">The Q motif is unique to and characteristic of the DEAD box family of RNA helicases and controls ATP binding and hydrolysis.</text>
</comment>
<dbReference type="PROSITE" id="PS51194">
    <property type="entry name" value="HELICASE_CTER"/>
    <property type="match status" value="1"/>
</dbReference>
<evidence type="ECO:0000313" key="9">
    <source>
        <dbReference type="Proteomes" id="UP000271974"/>
    </source>
</evidence>
<dbReference type="EC" id="3.6.4.13" evidence="5"/>
<keyword evidence="2 5" id="KW-0378">Hydrolase</keyword>
<evidence type="ECO:0000313" key="8">
    <source>
        <dbReference type="EMBL" id="RUS78382.1"/>
    </source>
</evidence>
<keyword evidence="1 5" id="KW-0547">Nucleotide-binding</keyword>
<feature type="compositionally biased region" description="Polar residues" evidence="6">
    <location>
        <begin position="31"/>
        <end position="50"/>
    </location>
</feature>
<dbReference type="SUPFAM" id="SSF52540">
    <property type="entry name" value="P-loop containing nucleoside triphosphate hydrolases"/>
    <property type="match status" value="1"/>
</dbReference>
<evidence type="ECO:0000256" key="5">
    <source>
        <dbReference type="RuleBase" id="RU365068"/>
    </source>
</evidence>
<dbReference type="STRING" id="188477.A0A433T9V7"/>
<keyword evidence="4 5" id="KW-0694">RNA-binding</keyword>
<feature type="domain" description="Helicase C-terminal" evidence="7">
    <location>
        <begin position="56"/>
        <end position="212"/>
    </location>
</feature>
<feature type="non-terminal residue" evidence="8">
    <location>
        <position position="212"/>
    </location>
</feature>
<keyword evidence="5" id="KW-0347">Helicase</keyword>
<evidence type="ECO:0000256" key="1">
    <source>
        <dbReference type="ARBA" id="ARBA00022741"/>
    </source>
</evidence>
<comment type="similarity">
    <text evidence="5">Belongs to the DEAD box helicase family.</text>
</comment>
<dbReference type="GO" id="GO:0003723">
    <property type="term" value="F:RNA binding"/>
    <property type="evidence" value="ECO:0007669"/>
    <property type="project" value="UniProtKB-UniRule"/>
</dbReference>
<dbReference type="EMBL" id="RQTK01000513">
    <property type="protein sequence ID" value="RUS78382.1"/>
    <property type="molecule type" value="Genomic_DNA"/>
</dbReference>
<dbReference type="GO" id="GO:0003724">
    <property type="term" value="F:RNA helicase activity"/>
    <property type="evidence" value="ECO:0007669"/>
    <property type="project" value="UniProtKB-EC"/>
</dbReference>
<sequence>GVERLSSITLSNPERVNVSDHAGPVSATAGEASSPSAPPNGVTTSPDTESFSLPSQLKQHFLVTPCKLRLVLLAGLILWKCKYSKPCSKMIVFLSTQDAVEFHAQLFAQVLGCKRTIQKKLSDLADVGDSDDDNDDDEDENNLSNEDSDDESTIGKTKTQGLQVFKLHGDMPQKDRSKTFQDFTATSSGVLLCTDVAARGLDLPHVDWIVQY</sequence>
<dbReference type="GO" id="GO:0005524">
    <property type="term" value="F:ATP binding"/>
    <property type="evidence" value="ECO:0007669"/>
    <property type="project" value="UniProtKB-UniRule"/>
</dbReference>
<comment type="caution">
    <text evidence="8">The sequence shown here is derived from an EMBL/GenBank/DDBJ whole genome shotgun (WGS) entry which is preliminary data.</text>
</comment>